<dbReference type="RefSeq" id="WP_283217687.1">
    <property type="nucleotide sequence ID" value="NZ_LGFD01000026.1"/>
</dbReference>
<dbReference type="GO" id="GO:0016740">
    <property type="term" value="F:transferase activity"/>
    <property type="evidence" value="ECO:0007669"/>
    <property type="project" value="TreeGrafter"/>
</dbReference>
<comment type="caution">
    <text evidence="2">The sequence shown here is derived from an EMBL/GenBank/DDBJ whole genome shotgun (WGS) entry which is preliminary data.</text>
</comment>
<evidence type="ECO:0000313" key="3">
    <source>
        <dbReference type="Proteomes" id="UP000053911"/>
    </source>
</evidence>
<dbReference type="SMR" id="A0A124FF90"/>
<dbReference type="InterPro" id="IPR036866">
    <property type="entry name" value="RibonucZ/Hydroxyglut_hydro"/>
</dbReference>
<dbReference type="Gene3D" id="3.60.15.10">
    <property type="entry name" value="Ribonuclease Z/Hydroxyacylglutathione hydrolase-like"/>
    <property type="match status" value="1"/>
</dbReference>
<reference evidence="3" key="1">
    <citation type="journal article" date="2015" name="MBio">
        <title>Genome-Resolved Metagenomic Analysis Reveals Roles for Candidate Phyla and Other Microbial Community Members in Biogeochemical Transformations in Oil Reservoirs.</title>
        <authorList>
            <person name="Hu P."/>
            <person name="Tom L."/>
            <person name="Singh A."/>
            <person name="Thomas B.C."/>
            <person name="Baker B.J."/>
            <person name="Piceno Y.M."/>
            <person name="Andersen G.L."/>
            <person name="Banfield J.F."/>
        </authorList>
    </citation>
    <scope>NUCLEOTIDE SEQUENCE [LARGE SCALE GENOMIC DNA]</scope>
</reference>
<dbReference type="PANTHER" id="PTHR13754">
    <property type="entry name" value="METALLO-BETA-LACTAMASE SUPERFAMILY PROTEIN"/>
    <property type="match status" value="1"/>
</dbReference>
<dbReference type="SUPFAM" id="SSF56281">
    <property type="entry name" value="Metallo-hydrolase/oxidoreductase"/>
    <property type="match status" value="1"/>
</dbReference>
<evidence type="ECO:0000259" key="1">
    <source>
        <dbReference type="SMART" id="SM00849"/>
    </source>
</evidence>
<dbReference type="AlphaFoldDB" id="A0A124FF90"/>
<dbReference type="SMART" id="SM00849">
    <property type="entry name" value="Lactamase_B"/>
    <property type="match status" value="1"/>
</dbReference>
<dbReference type="PATRIC" id="fig|172049.5.peg.235"/>
<protein>
    <submittedName>
        <fullName evidence="2">7, 8-dihydropterin-6-methyl-4-(Beta-D-ribofuranosyl)-aminobenzene-5'-phosphate synthase</fullName>
    </submittedName>
</protein>
<dbReference type="InterPro" id="IPR052926">
    <property type="entry name" value="Metallo-beta-lactamase_dom"/>
</dbReference>
<proteinExistence type="predicted"/>
<organism evidence="2 3">
    <name type="scientific">Thermococcus sibiricus</name>
    <dbReference type="NCBI Taxonomy" id="172049"/>
    <lineage>
        <taxon>Archaea</taxon>
        <taxon>Methanobacteriati</taxon>
        <taxon>Methanobacteriota</taxon>
        <taxon>Thermococci</taxon>
        <taxon>Thermococcales</taxon>
        <taxon>Thermococcaceae</taxon>
        <taxon>Thermococcus</taxon>
    </lineage>
</organism>
<dbReference type="Proteomes" id="UP000053911">
    <property type="component" value="Unassembled WGS sequence"/>
</dbReference>
<dbReference type="InterPro" id="IPR001279">
    <property type="entry name" value="Metallo-B-lactamas"/>
</dbReference>
<sequence length="298" mass="33037">MVVMVNIGEADKLRIYTLAEDYAGYNSPFLAQHGVSFLIEVGFDGNKRRILFDTASYAEPILFNMEILGIDPKTVDMIILSHSHFDHTGGLLGIMKKINKEIPILAHPNIFKVSFAMEPEFMYAGIPPLRGGSKEEIEKLGGVWILSRDIIKLMPGVFTLGEITKEEKVEFERSTTISLYKLENGKIRSDDIEDEIGLAINTKKGLVVIGGCAHPGIISMVKKAVELSEITKVHAVIGGFHLIEADNERIQKTVEALKELGVKRVFVGHCTGLEAEALFAREFGKNFEKLHSGKVIEI</sequence>
<dbReference type="CDD" id="cd07713">
    <property type="entry name" value="DHPS-like_MBL-fold"/>
    <property type="match status" value="1"/>
</dbReference>
<accession>A0A124FF90</accession>
<name>A0A124FF90_9EURY</name>
<dbReference type="PANTHER" id="PTHR13754:SF18">
    <property type="entry name" value="7,8-DIHYDROPTERIN-6-METHYL-4-(BETA-D-RIBOFURANOSYL)-AMINOBENZENE-5'-PHOSPHATE SYNTHASE"/>
    <property type="match status" value="1"/>
</dbReference>
<dbReference type="Pfam" id="PF00753">
    <property type="entry name" value="Lactamase_B"/>
    <property type="match status" value="1"/>
</dbReference>
<dbReference type="InterPro" id="IPR041712">
    <property type="entry name" value="DHPS-like_MBL-fold"/>
</dbReference>
<dbReference type="EMBL" id="LGFD01000026">
    <property type="protein sequence ID" value="KUK17349.1"/>
    <property type="molecule type" value="Genomic_DNA"/>
</dbReference>
<gene>
    <name evidence="2" type="ORF">XD54_1346</name>
</gene>
<feature type="domain" description="Metallo-beta-lactamase" evidence="1">
    <location>
        <begin position="33"/>
        <end position="269"/>
    </location>
</feature>
<evidence type="ECO:0000313" key="2">
    <source>
        <dbReference type="EMBL" id="KUK17349.1"/>
    </source>
</evidence>